<dbReference type="Proteomes" id="UP000077266">
    <property type="component" value="Unassembled WGS sequence"/>
</dbReference>
<gene>
    <name evidence="1" type="ORF">EXIGLDRAFT_489694</name>
</gene>
<dbReference type="EMBL" id="KV426699">
    <property type="protein sequence ID" value="KZV79018.1"/>
    <property type="molecule type" value="Genomic_DNA"/>
</dbReference>
<evidence type="ECO:0000313" key="2">
    <source>
        <dbReference type="Proteomes" id="UP000077266"/>
    </source>
</evidence>
<dbReference type="InParanoid" id="A0A166NCX5"/>
<dbReference type="AlphaFoldDB" id="A0A166NCX5"/>
<reference evidence="1 2" key="1">
    <citation type="journal article" date="2016" name="Mol. Biol. Evol.">
        <title>Comparative Genomics of Early-Diverging Mushroom-Forming Fungi Provides Insights into the Origins of Lignocellulose Decay Capabilities.</title>
        <authorList>
            <person name="Nagy L.G."/>
            <person name="Riley R."/>
            <person name="Tritt A."/>
            <person name="Adam C."/>
            <person name="Daum C."/>
            <person name="Floudas D."/>
            <person name="Sun H."/>
            <person name="Yadav J.S."/>
            <person name="Pangilinan J."/>
            <person name="Larsson K.H."/>
            <person name="Matsuura K."/>
            <person name="Barry K."/>
            <person name="Labutti K."/>
            <person name="Kuo R."/>
            <person name="Ohm R.A."/>
            <person name="Bhattacharya S.S."/>
            <person name="Shirouzu T."/>
            <person name="Yoshinaga Y."/>
            <person name="Martin F.M."/>
            <person name="Grigoriev I.V."/>
            <person name="Hibbett D.S."/>
        </authorList>
    </citation>
    <scope>NUCLEOTIDE SEQUENCE [LARGE SCALE GENOMIC DNA]</scope>
    <source>
        <strain evidence="1 2">HHB12029</strain>
    </source>
</reference>
<proteinExistence type="predicted"/>
<name>A0A166NCX5_EXIGL</name>
<accession>A0A166NCX5</accession>
<protein>
    <submittedName>
        <fullName evidence="1">Uncharacterized protein</fullName>
    </submittedName>
</protein>
<keyword evidence="2" id="KW-1185">Reference proteome</keyword>
<organism evidence="1 2">
    <name type="scientific">Exidia glandulosa HHB12029</name>
    <dbReference type="NCBI Taxonomy" id="1314781"/>
    <lineage>
        <taxon>Eukaryota</taxon>
        <taxon>Fungi</taxon>
        <taxon>Dikarya</taxon>
        <taxon>Basidiomycota</taxon>
        <taxon>Agaricomycotina</taxon>
        <taxon>Agaricomycetes</taxon>
        <taxon>Auriculariales</taxon>
        <taxon>Exidiaceae</taxon>
        <taxon>Exidia</taxon>
    </lineage>
</organism>
<sequence length="97" mass="10728">MLVVTVSNDGSERIELPRAFQWRTRVISSTVLPREAAIVFPSLHSLFGGEPTQLTLSEMVTHTLFVGEGYDETLQVPWQGSVVKVEGRAARAVFLTI</sequence>
<evidence type="ECO:0000313" key="1">
    <source>
        <dbReference type="EMBL" id="KZV79018.1"/>
    </source>
</evidence>